<comment type="caution">
    <text evidence="5">The sequence shown here is derived from an EMBL/GenBank/DDBJ whole genome shotgun (WGS) entry which is preliminary data.</text>
</comment>
<feature type="region of interest" description="Disordered" evidence="3">
    <location>
        <begin position="168"/>
        <end position="195"/>
    </location>
</feature>
<dbReference type="PROSITE" id="PS51186">
    <property type="entry name" value="GNAT"/>
    <property type="match status" value="1"/>
</dbReference>
<keyword evidence="6" id="KW-1185">Reference proteome</keyword>
<name>A0ABW2U589_9BACT</name>
<dbReference type="EMBL" id="JBHTEK010000001">
    <property type="protein sequence ID" value="MFC7667996.1"/>
    <property type="molecule type" value="Genomic_DNA"/>
</dbReference>
<sequence length="195" mass="20753">MQIHRLVVCFASSTVYCRHPMQVVISELNAADARLRLPALVELLQDAVDSGASLGFLAPLAYAEAEQYWAGVAEAVAAGHRRLLVAQHPTNHEPLATVQLDLATKPNAPHRAEVMKLLVHTKARRQGLGRQLLVALEQLAQQPGPHHARAGYAGGRRVGAALPAHAVPAGGHHSGLRQKRGRRVAGHGGVLQAAV</sequence>
<dbReference type="PANTHER" id="PTHR43877">
    <property type="entry name" value="AMINOALKYLPHOSPHONATE N-ACETYLTRANSFERASE-RELATED-RELATED"/>
    <property type="match status" value="1"/>
</dbReference>
<dbReference type="InterPro" id="IPR000182">
    <property type="entry name" value="GNAT_dom"/>
</dbReference>
<feature type="compositionally biased region" description="Basic residues" evidence="3">
    <location>
        <begin position="174"/>
        <end position="185"/>
    </location>
</feature>
<organism evidence="5 6">
    <name type="scientific">Hymenobacter humi</name>
    <dbReference type="NCBI Taxonomy" id="1411620"/>
    <lineage>
        <taxon>Bacteria</taxon>
        <taxon>Pseudomonadati</taxon>
        <taxon>Bacteroidota</taxon>
        <taxon>Cytophagia</taxon>
        <taxon>Cytophagales</taxon>
        <taxon>Hymenobacteraceae</taxon>
        <taxon>Hymenobacter</taxon>
    </lineage>
</organism>
<dbReference type="Proteomes" id="UP001596513">
    <property type="component" value="Unassembled WGS sequence"/>
</dbReference>
<dbReference type="SUPFAM" id="SSF55729">
    <property type="entry name" value="Acyl-CoA N-acyltransferases (Nat)"/>
    <property type="match status" value="1"/>
</dbReference>
<dbReference type="Pfam" id="PF00583">
    <property type="entry name" value="Acetyltransf_1"/>
    <property type="match status" value="1"/>
</dbReference>
<dbReference type="GO" id="GO:0016746">
    <property type="term" value="F:acyltransferase activity"/>
    <property type="evidence" value="ECO:0007669"/>
    <property type="project" value="UniProtKB-KW"/>
</dbReference>
<dbReference type="InterPro" id="IPR050832">
    <property type="entry name" value="Bact_Acetyltransf"/>
</dbReference>
<dbReference type="EC" id="2.3.-.-" evidence="5"/>
<reference evidence="6" key="1">
    <citation type="journal article" date="2019" name="Int. J. Syst. Evol. Microbiol.">
        <title>The Global Catalogue of Microorganisms (GCM) 10K type strain sequencing project: providing services to taxonomists for standard genome sequencing and annotation.</title>
        <authorList>
            <consortium name="The Broad Institute Genomics Platform"/>
            <consortium name="The Broad Institute Genome Sequencing Center for Infectious Disease"/>
            <person name="Wu L."/>
            <person name="Ma J."/>
        </authorList>
    </citation>
    <scope>NUCLEOTIDE SEQUENCE [LARGE SCALE GENOMIC DNA]</scope>
    <source>
        <strain evidence="6">JCM 19635</strain>
    </source>
</reference>
<dbReference type="RefSeq" id="WP_380202960.1">
    <property type="nucleotide sequence ID" value="NZ_JBHTEK010000001.1"/>
</dbReference>
<evidence type="ECO:0000256" key="1">
    <source>
        <dbReference type="ARBA" id="ARBA00022679"/>
    </source>
</evidence>
<gene>
    <name evidence="5" type="ORF">ACFQT0_11820</name>
</gene>
<accession>A0ABW2U589</accession>
<dbReference type="PANTHER" id="PTHR43877:SF1">
    <property type="entry name" value="ACETYLTRANSFERASE"/>
    <property type="match status" value="1"/>
</dbReference>
<dbReference type="Gene3D" id="3.40.630.30">
    <property type="match status" value="1"/>
</dbReference>
<feature type="domain" description="N-acetyltransferase" evidence="4">
    <location>
        <begin position="23"/>
        <end position="195"/>
    </location>
</feature>
<protein>
    <submittedName>
        <fullName evidence="5">GNAT family N-acetyltransferase</fullName>
        <ecNumber evidence="5">2.3.-.-</ecNumber>
    </submittedName>
</protein>
<evidence type="ECO:0000313" key="5">
    <source>
        <dbReference type="EMBL" id="MFC7667996.1"/>
    </source>
</evidence>
<proteinExistence type="predicted"/>
<evidence type="ECO:0000259" key="4">
    <source>
        <dbReference type="PROSITE" id="PS51186"/>
    </source>
</evidence>
<dbReference type="InterPro" id="IPR016181">
    <property type="entry name" value="Acyl_CoA_acyltransferase"/>
</dbReference>
<evidence type="ECO:0000313" key="6">
    <source>
        <dbReference type="Proteomes" id="UP001596513"/>
    </source>
</evidence>
<evidence type="ECO:0000256" key="2">
    <source>
        <dbReference type="ARBA" id="ARBA00023315"/>
    </source>
</evidence>
<keyword evidence="2 5" id="KW-0012">Acyltransferase</keyword>
<dbReference type="CDD" id="cd04301">
    <property type="entry name" value="NAT_SF"/>
    <property type="match status" value="1"/>
</dbReference>
<evidence type="ECO:0000256" key="3">
    <source>
        <dbReference type="SAM" id="MobiDB-lite"/>
    </source>
</evidence>
<keyword evidence="1 5" id="KW-0808">Transferase</keyword>